<feature type="coiled-coil region" evidence="1">
    <location>
        <begin position="52"/>
        <end position="111"/>
    </location>
</feature>
<keyword evidence="1" id="KW-0175">Coiled coil</keyword>
<dbReference type="PRINTS" id="PR02088">
    <property type="entry name" value="HAUSAUGMINL2"/>
</dbReference>
<dbReference type="GO" id="GO:0007020">
    <property type="term" value="P:microtubule nucleation"/>
    <property type="evidence" value="ECO:0007669"/>
    <property type="project" value="TreeGrafter"/>
</dbReference>
<evidence type="ECO:0008006" key="4">
    <source>
        <dbReference type="Google" id="ProtNLM"/>
    </source>
</evidence>
<dbReference type="AlphaFoldDB" id="A0A974H8D5"/>
<evidence type="ECO:0000313" key="3">
    <source>
        <dbReference type="Proteomes" id="UP000694892"/>
    </source>
</evidence>
<dbReference type="GO" id="GO:1990498">
    <property type="term" value="C:mitotic spindle microtubule"/>
    <property type="evidence" value="ECO:0007669"/>
    <property type="project" value="TreeGrafter"/>
</dbReference>
<dbReference type="GO" id="GO:0070652">
    <property type="term" value="C:HAUS complex"/>
    <property type="evidence" value="ECO:0007669"/>
    <property type="project" value="InterPro"/>
</dbReference>
<dbReference type="KEGG" id="xla:432285"/>
<dbReference type="InterPro" id="IPR028346">
    <property type="entry name" value="HAUS2"/>
</dbReference>
<proteinExistence type="predicted"/>
<dbReference type="OrthoDB" id="2436605at2759"/>
<dbReference type="GO" id="GO:0007098">
    <property type="term" value="P:centrosome cycle"/>
    <property type="evidence" value="ECO:0007669"/>
    <property type="project" value="InterPro"/>
</dbReference>
<sequence length="222" mass="25111">MMAANPWSPVQPSAASLLLEKCLAAGVLSQNALDQAQLEAPCFSHAEELQRITEIKAEINQKSLELELLRLEKETADITHPLYLGQKHQALQAMNSHLEAVLREKRSLRQRLAQPVCQENLPIEASYHRFTAELLPLAVNFIEKLEIYIKTIQTIPKIPDCASNMDNALMRMESLEAEMEEVTEQILTWREQQKTAFQMNSDANSSCITAQTSYLSIENLHP</sequence>
<organism evidence="2 3">
    <name type="scientific">Xenopus laevis</name>
    <name type="common">African clawed frog</name>
    <dbReference type="NCBI Taxonomy" id="8355"/>
    <lineage>
        <taxon>Eukaryota</taxon>
        <taxon>Metazoa</taxon>
        <taxon>Chordata</taxon>
        <taxon>Craniata</taxon>
        <taxon>Vertebrata</taxon>
        <taxon>Euteleostomi</taxon>
        <taxon>Amphibia</taxon>
        <taxon>Batrachia</taxon>
        <taxon>Anura</taxon>
        <taxon>Pipoidea</taxon>
        <taxon>Pipidae</taxon>
        <taxon>Xenopodinae</taxon>
        <taxon>Xenopus</taxon>
        <taxon>Xenopus</taxon>
    </lineage>
</organism>
<evidence type="ECO:0000256" key="1">
    <source>
        <dbReference type="SAM" id="Coils"/>
    </source>
</evidence>
<dbReference type="Proteomes" id="UP000694892">
    <property type="component" value="Chromosome 8L"/>
</dbReference>
<evidence type="ECO:0000313" key="2">
    <source>
        <dbReference type="EMBL" id="OCT68569.1"/>
    </source>
</evidence>
<gene>
    <name evidence="2" type="ORF">XELAEV_18039870mg</name>
</gene>
<dbReference type="EMBL" id="CM004480">
    <property type="protein sequence ID" value="OCT68569.1"/>
    <property type="molecule type" value="Genomic_DNA"/>
</dbReference>
<dbReference type="GO" id="GO:0005813">
    <property type="term" value="C:centrosome"/>
    <property type="evidence" value="ECO:0007669"/>
    <property type="project" value="TreeGrafter"/>
</dbReference>
<dbReference type="OMA" id="AKMDMLV"/>
<dbReference type="PANTHER" id="PTHR16039:SF1">
    <property type="entry name" value="HAUS AUGMIN-LIKE COMPLEX SUBUNIT 2"/>
    <property type="match status" value="1"/>
</dbReference>
<accession>A0A974H8D5</accession>
<dbReference type="SMR" id="A0A974H8D5"/>
<name>A0A974H8D5_XENLA</name>
<protein>
    <recommendedName>
        <fullName evidence="4">HAUS augmin-like complex subunit 2</fullName>
    </recommendedName>
</protein>
<feature type="coiled-coil region" evidence="1">
    <location>
        <begin position="165"/>
        <end position="192"/>
    </location>
</feature>
<reference evidence="3" key="1">
    <citation type="journal article" date="2016" name="Nature">
        <title>Genome evolution in the allotetraploid frog Xenopus laevis.</title>
        <authorList>
            <person name="Session A.M."/>
            <person name="Uno Y."/>
            <person name="Kwon T."/>
            <person name="Chapman J.A."/>
            <person name="Toyoda A."/>
            <person name="Takahashi S."/>
            <person name="Fukui A."/>
            <person name="Hikosaka A."/>
            <person name="Suzuki A."/>
            <person name="Kondo M."/>
            <person name="van Heeringen S.J."/>
            <person name="Quigley I."/>
            <person name="Heinz S."/>
            <person name="Ogino H."/>
            <person name="Ochi H."/>
            <person name="Hellsten U."/>
            <person name="Lyons J.B."/>
            <person name="Simakov O."/>
            <person name="Putnam N."/>
            <person name="Stites J."/>
            <person name="Kuroki Y."/>
            <person name="Tanaka T."/>
            <person name="Michiue T."/>
            <person name="Watanabe M."/>
            <person name="Bogdanovic O."/>
            <person name="Lister R."/>
            <person name="Georgiou G."/>
            <person name="Paranjpe S.S."/>
            <person name="van Kruijsbergen I."/>
            <person name="Shu S."/>
            <person name="Carlson J."/>
            <person name="Kinoshita T."/>
            <person name="Ohta Y."/>
            <person name="Mawaribuchi S."/>
            <person name="Jenkins J."/>
            <person name="Grimwood J."/>
            <person name="Schmutz J."/>
            <person name="Mitros T."/>
            <person name="Mozaffari S.V."/>
            <person name="Suzuki Y."/>
            <person name="Haramoto Y."/>
            <person name="Yamamoto T.S."/>
            <person name="Takagi C."/>
            <person name="Heald R."/>
            <person name="Miller K."/>
            <person name="Haudenschild C."/>
            <person name="Kitzman J."/>
            <person name="Nakayama T."/>
            <person name="Izutsu Y."/>
            <person name="Robert J."/>
            <person name="Fortriede J."/>
            <person name="Burns K."/>
            <person name="Lotay V."/>
            <person name="Karimi K."/>
            <person name="Yasuoka Y."/>
            <person name="Dichmann D.S."/>
            <person name="Flajnik M.F."/>
            <person name="Houston D.W."/>
            <person name="Shendure J."/>
            <person name="DuPasquier L."/>
            <person name="Vize P.D."/>
            <person name="Zorn A.M."/>
            <person name="Ito M."/>
            <person name="Marcotte E.M."/>
            <person name="Wallingford J.B."/>
            <person name="Ito Y."/>
            <person name="Asashima M."/>
            <person name="Ueno N."/>
            <person name="Matsuda Y."/>
            <person name="Veenstra G.J."/>
            <person name="Fujiyama A."/>
            <person name="Harland R.M."/>
            <person name="Taira M."/>
            <person name="Rokhsar D.S."/>
        </authorList>
    </citation>
    <scope>NUCLEOTIDE SEQUENCE [LARGE SCALE GENOMIC DNA]</scope>
    <source>
        <strain evidence="3">J</strain>
    </source>
</reference>
<dbReference type="InterPro" id="IPR026242">
    <property type="entry name" value="HAUS2_metazoa"/>
</dbReference>
<dbReference type="GO" id="GO:0051225">
    <property type="term" value="P:spindle assembly"/>
    <property type="evidence" value="ECO:0007669"/>
    <property type="project" value="InterPro"/>
</dbReference>
<dbReference type="PANTHER" id="PTHR16039">
    <property type="entry name" value="HAUS AUGMIN-LIKE COMPLEX SUBUNIT 2"/>
    <property type="match status" value="1"/>
</dbReference>
<dbReference type="Pfam" id="PF15003">
    <property type="entry name" value="HAUS2"/>
    <property type="match status" value="1"/>
</dbReference>